<organism evidence="7 8">
    <name type="scientific">Pyrus ussuriensis x Pyrus communis</name>
    <dbReference type="NCBI Taxonomy" id="2448454"/>
    <lineage>
        <taxon>Eukaryota</taxon>
        <taxon>Viridiplantae</taxon>
        <taxon>Streptophyta</taxon>
        <taxon>Embryophyta</taxon>
        <taxon>Tracheophyta</taxon>
        <taxon>Spermatophyta</taxon>
        <taxon>Magnoliopsida</taxon>
        <taxon>eudicotyledons</taxon>
        <taxon>Gunneridae</taxon>
        <taxon>Pentapetalae</taxon>
        <taxon>rosids</taxon>
        <taxon>fabids</taxon>
        <taxon>Rosales</taxon>
        <taxon>Rosaceae</taxon>
        <taxon>Amygdaloideae</taxon>
        <taxon>Maleae</taxon>
        <taxon>Pyrus</taxon>
    </lineage>
</organism>
<name>A0A5N5ID94_9ROSA</name>
<protein>
    <recommendedName>
        <fullName evidence="6">BHLH domain-containing protein</fullName>
    </recommendedName>
</protein>
<dbReference type="Pfam" id="PF00010">
    <property type="entry name" value="HLH"/>
    <property type="match status" value="1"/>
</dbReference>
<dbReference type="GO" id="GO:0090575">
    <property type="term" value="C:RNA polymerase II transcription regulator complex"/>
    <property type="evidence" value="ECO:0007669"/>
    <property type="project" value="TreeGrafter"/>
</dbReference>
<dbReference type="PROSITE" id="PS50888">
    <property type="entry name" value="BHLH"/>
    <property type="match status" value="1"/>
</dbReference>
<dbReference type="PANTHER" id="PTHR13935">
    <property type="entry name" value="ACHAETE-SCUTE TRANSCRIPTION FACTOR-RELATED"/>
    <property type="match status" value="1"/>
</dbReference>
<dbReference type="Proteomes" id="UP000327157">
    <property type="component" value="Chromosome 6"/>
</dbReference>
<dbReference type="GO" id="GO:0000981">
    <property type="term" value="F:DNA-binding transcription factor activity, RNA polymerase II-specific"/>
    <property type="evidence" value="ECO:0007669"/>
    <property type="project" value="TreeGrafter"/>
</dbReference>
<feature type="domain" description="BHLH" evidence="6">
    <location>
        <begin position="80"/>
        <end position="137"/>
    </location>
</feature>
<comment type="subcellular location">
    <subcellularLocation>
        <location evidence="1">Nucleus</location>
    </subcellularLocation>
</comment>
<reference evidence="7 8" key="3">
    <citation type="submission" date="2019-11" db="EMBL/GenBank/DDBJ databases">
        <title>A de novo genome assembly of a pear dwarfing rootstock.</title>
        <authorList>
            <person name="Wang F."/>
            <person name="Wang J."/>
            <person name="Li S."/>
            <person name="Zhang Y."/>
            <person name="Fang M."/>
            <person name="Ma L."/>
            <person name="Zhao Y."/>
            <person name="Jiang S."/>
        </authorList>
    </citation>
    <scope>NUCLEOTIDE SEQUENCE [LARGE SCALE GENOMIC DNA]</scope>
    <source>
        <strain evidence="7">S2</strain>
        <tissue evidence="7">Leaf</tissue>
    </source>
</reference>
<dbReference type="EMBL" id="SMOL01000120">
    <property type="protein sequence ID" value="KAB2633374.1"/>
    <property type="molecule type" value="Genomic_DNA"/>
</dbReference>
<evidence type="ECO:0000313" key="8">
    <source>
        <dbReference type="Proteomes" id="UP000327157"/>
    </source>
</evidence>
<feature type="coiled-coil region" evidence="5">
    <location>
        <begin position="127"/>
        <end position="154"/>
    </location>
</feature>
<evidence type="ECO:0000256" key="3">
    <source>
        <dbReference type="ARBA" id="ARBA00023163"/>
    </source>
</evidence>
<reference evidence="7 8" key="1">
    <citation type="submission" date="2019-09" db="EMBL/GenBank/DDBJ databases">
        <authorList>
            <person name="Ou C."/>
        </authorList>
    </citation>
    <scope>NUCLEOTIDE SEQUENCE [LARGE SCALE GENOMIC DNA]</scope>
    <source>
        <strain evidence="7">S2</strain>
        <tissue evidence="7">Leaf</tissue>
    </source>
</reference>
<evidence type="ECO:0000313" key="7">
    <source>
        <dbReference type="EMBL" id="KAB2633374.1"/>
    </source>
</evidence>
<dbReference type="GO" id="GO:0046983">
    <property type="term" value="F:protein dimerization activity"/>
    <property type="evidence" value="ECO:0007669"/>
    <property type="project" value="InterPro"/>
</dbReference>
<keyword evidence="2" id="KW-0805">Transcription regulation</keyword>
<evidence type="ECO:0000256" key="4">
    <source>
        <dbReference type="ARBA" id="ARBA00023242"/>
    </source>
</evidence>
<proteinExistence type="predicted"/>
<keyword evidence="8" id="KW-1185">Reference proteome</keyword>
<dbReference type="Gene3D" id="4.10.280.10">
    <property type="entry name" value="Helix-loop-helix DNA-binding domain"/>
    <property type="match status" value="1"/>
</dbReference>
<keyword evidence="5" id="KW-0175">Coiled coil</keyword>
<accession>A0A5N5ID94</accession>
<evidence type="ECO:0000259" key="6">
    <source>
        <dbReference type="PROSITE" id="PS50888"/>
    </source>
</evidence>
<sequence>MLGRAPVFCLFRLYSFRLGTKLQLYISVKVSVKLLLLSKPSPLNCSLFLAFHACLDFGFCELCFFLERERERMKCSSESSSKPDRKTVERNRRIQMKSLCFRLASLVPPQHFKTTNSKDTVSMQNQLDTTASYIKQLRERIENLKERKEKAMRSQLGSSNSDIGAIAAENAVMTGSRLPVLVLRESGSCIEVMLISGLNKNFMFYEVIRVLQEQGAEVVSASFSTVGDKVFHSVHAQVKISRVGVEISMVWQRLQNLLY</sequence>
<keyword evidence="3" id="KW-0804">Transcription</keyword>
<evidence type="ECO:0000256" key="5">
    <source>
        <dbReference type="SAM" id="Coils"/>
    </source>
</evidence>
<evidence type="ECO:0000256" key="2">
    <source>
        <dbReference type="ARBA" id="ARBA00023015"/>
    </source>
</evidence>
<dbReference type="AlphaFoldDB" id="A0A5N5ID94"/>
<dbReference type="InterPro" id="IPR036638">
    <property type="entry name" value="HLH_DNA-bd_sf"/>
</dbReference>
<dbReference type="SUPFAM" id="SSF47459">
    <property type="entry name" value="HLH, helix-loop-helix DNA-binding domain"/>
    <property type="match status" value="1"/>
</dbReference>
<keyword evidence="4" id="KW-0539">Nucleus</keyword>
<dbReference type="GO" id="GO:0000977">
    <property type="term" value="F:RNA polymerase II transcription regulatory region sequence-specific DNA binding"/>
    <property type="evidence" value="ECO:0007669"/>
    <property type="project" value="TreeGrafter"/>
</dbReference>
<dbReference type="InterPro" id="IPR015660">
    <property type="entry name" value="MASH1/Ascl1a-like"/>
</dbReference>
<evidence type="ECO:0000256" key="1">
    <source>
        <dbReference type="ARBA" id="ARBA00004123"/>
    </source>
</evidence>
<dbReference type="PANTHER" id="PTHR13935:SF46">
    <property type="entry name" value="TRANSCRIPTION FACTOR BHLH167-RELATED"/>
    <property type="match status" value="1"/>
</dbReference>
<reference evidence="8" key="2">
    <citation type="submission" date="2019-10" db="EMBL/GenBank/DDBJ databases">
        <title>A de novo genome assembly of a pear dwarfing rootstock.</title>
        <authorList>
            <person name="Wang F."/>
            <person name="Wang J."/>
            <person name="Li S."/>
            <person name="Zhang Y."/>
            <person name="Fang M."/>
            <person name="Ma L."/>
            <person name="Zhao Y."/>
            <person name="Jiang S."/>
        </authorList>
    </citation>
    <scope>NUCLEOTIDE SEQUENCE [LARGE SCALE GENOMIC DNA]</scope>
</reference>
<dbReference type="OrthoDB" id="752507at2759"/>
<dbReference type="InterPro" id="IPR011598">
    <property type="entry name" value="bHLH_dom"/>
</dbReference>
<gene>
    <name evidence="7" type="ORF">D8674_029621</name>
</gene>
<comment type="caution">
    <text evidence="7">The sequence shown here is derived from an EMBL/GenBank/DDBJ whole genome shotgun (WGS) entry which is preliminary data.</text>
</comment>